<accession>A0A2L2QBR1</accession>
<reference evidence="3" key="1">
    <citation type="journal article" date="2018" name="J. Virol.">
        <title>Copy number heterogeneity, large origin tandem repeats, and interspecies recombination in HHV-6A and HHV-6B reference strains.</title>
        <authorList>
            <person name="Greninger A.L."/>
            <person name="Roychoudhury P."/>
            <person name="Makhsous N."/>
            <person name="Hanson D."/>
            <person name="Chase J."/>
            <person name="Krueger G."/>
            <person name="Xie H."/>
            <person name="Huang M.-L."/>
            <person name="Saunders L."/>
            <person name="Ablashi D."/>
            <person name="Koelle D.M."/>
            <person name="Cook L."/>
            <person name="Jerome K.R."/>
        </authorList>
    </citation>
    <scope>NUCLEOTIDE SEQUENCE</scope>
    <source>
        <strain evidence="1">CO4</strain>
        <strain evidence="2">CO7</strain>
        <strain evidence="3">GS</strain>
    </source>
</reference>
<organism evidence="3">
    <name type="scientific">Human betaherpesvirus 6A</name>
    <dbReference type="NCBI Taxonomy" id="32603"/>
    <lineage>
        <taxon>Viruses</taxon>
        <taxon>Duplodnaviria</taxon>
        <taxon>Heunggongvirae</taxon>
        <taxon>Peploviricota</taxon>
        <taxon>Herviviricetes</taxon>
        <taxon>Herpesvirales</taxon>
        <taxon>Orthoherpesviridae</taxon>
        <taxon>Betaherpesvirinae</taxon>
        <taxon>Roseolovirus</taxon>
        <taxon>Roseolovirus humanbeta6a</taxon>
    </lineage>
</organism>
<protein>
    <submittedName>
        <fullName evidence="3">Uncharacterized protein</fullName>
    </submittedName>
</protein>
<evidence type="ECO:0000313" key="1">
    <source>
        <dbReference type="EMBL" id="AVI07949.1"/>
    </source>
</evidence>
<sequence length="53" mass="6169">MIKTTVAENSNTRHMQKFPKILYIRKPQTLKTSYIPNFPKIKKSSKSLPPLQP</sequence>
<dbReference type="EMBL" id="MF994822">
    <property type="protein sequence ID" value="AVI08452.1"/>
    <property type="molecule type" value="Genomic_DNA"/>
</dbReference>
<proteinExistence type="predicted"/>
<dbReference type="EMBL" id="MF994818">
    <property type="protein sequence ID" value="AVI07949.1"/>
    <property type="molecule type" value="Genomic_DNA"/>
</dbReference>
<evidence type="ECO:0000313" key="3">
    <source>
        <dbReference type="EMBL" id="AVI08452.1"/>
    </source>
</evidence>
<evidence type="ECO:0000313" key="2">
    <source>
        <dbReference type="EMBL" id="AVI08075.1"/>
    </source>
</evidence>
<name>A0A2L2QBR1_9BETA</name>
<dbReference type="EMBL" id="MF994819">
    <property type="protein sequence ID" value="AVI08075.1"/>
    <property type="molecule type" value="Genomic_DNA"/>
</dbReference>